<evidence type="ECO:0000313" key="2">
    <source>
        <dbReference type="Proteomes" id="UP000285832"/>
    </source>
</evidence>
<evidence type="ECO:0008006" key="3">
    <source>
        <dbReference type="Google" id="ProtNLM"/>
    </source>
</evidence>
<dbReference type="AlphaFoldDB" id="A0A415D536"/>
<gene>
    <name evidence="1" type="ORF">DW116_07720</name>
</gene>
<dbReference type="EMBL" id="QRMI01000017">
    <property type="protein sequence ID" value="RHJ61221.1"/>
    <property type="molecule type" value="Genomic_DNA"/>
</dbReference>
<dbReference type="RefSeq" id="WP_118279065.1">
    <property type="nucleotide sequence ID" value="NZ_CAUGJR010000002.1"/>
</dbReference>
<reference evidence="1 2" key="1">
    <citation type="submission" date="2018-08" db="EMBL/GenBank/DDBJ databases">
        <title>A genome reference for cultivated species of the human gut microbiota.</title>
        <authorList>
            <person name="Zou Y."/>
            <person name="Xue W."/>
            <person name="Luo G."/>
        </authorList>
    </citation>
    <scope>NUCLEOTIDE SEQUENCE [LARGE SCALE GENOMIC DNA]</scope>
    <source>
        <strain evidence="1 2">AM09-9</strain>
    </source>
</reference>
<evidence type="ECO:0000313" key="1">
    <source>
        <dbReference type="EMBL" id="RHJ61221.1"/>
    </source>
</evidence>
<proteinExistence type="predicted"/>
<accession>A0A415D536</accession>
<sequence length="130" mass="15188">MAARHISNFIRINGKPFPTPKRYPNMVVTTAVNAARNANNKVVGQKIGRDNYKINNLEWPYLDAKTWSDMLKEFDKNYFFTVQFWDMVNNNWRTLTMYPGDRTADVFKIDSEGRVLSYINCKVNIIDAGW</sequence>
<dbReference type="Proteomes" id="UP000285832">
    <property type="component" value="Unassembled WGS sequence"/>
</dbReference>
<name>A0A415D536_9FIRM</name>
<organism evidence="1 2">
    <name type="scientific">[Ruminococcus] lactaris</name>
    <dbReference type="NCBI Taxonomy" id="46228"/>
    <lineage>
        <taxon>Bacteria</taxon>
        <taxon>Bacillati</taxon>
        <taxon>Bacillota</taxon>
        <taxon>Clostridia</taxon>
        <taxon>Lachnospirales</taxon>
        <taxon>Lachnospiraceae</taxon>
        <taxon>Mediterraneibacter</taxon>
    </lineage>
</organism>
<comment type="caution">
    <text evidence="1">The sequence shown here is derived from an EMBL/GenBank/DDBJ whole genome shotgun (WGS) entry which is preliminary data.</text>
</comment>
<protein>
    <recommendedName>
        <fullName evidence="3">Phage tail protein</fullName>
    </recommendedName>
</protein>